<proteinExistence type="predicted"/>
<keyword evidence="1" id="KW-1133">Transmembrane helix</keyword>
<name>A0ABW5DX89_9BACT</name>
<feature type="transmembrane region" description="Helical" evidence="1">
    <location>
        <begin position="7"/>
        <end position="27"/>
    </location>
</feature>
<feature type="transmembrane region" description="Helical" evidence="1">
    <location>
        <begin position="39"/>
        <end position="60"/>
    </location>
</feature>
<keyword evidence="3" id="KW-1185">Reference proteome</keyword>
<comment type="caution">
    <text evidence="2">The sequence shown here is derived from an EMBL/GenBank/DDBJ whole genome shotgun (WGS) entry which is preliminary data.</text>
</comment>
<dbReference type="RefSeq" id="WP_377096246.1">
    <property type="nucleotide sequence ID" value="NZ_JBHSJM010000001.1"/>
</dbReference>
<feature type="transmembrane region" description="Helical" evidence="1">
    <location>
        <begin position="155"/>
        <end position="180"/>
    </location>
</feature>
<feature type="transmembrane region" description="Helical" evidence="1">
    <location>
        <begin position="67"/>
        <end position="91"/>
    </location>
</feature>
<evidence type="ECO:0000313" key="2">
    <source>
        <dbReference type="EMBL" id="MFD2274951.1"/>
    </source>
</evidence>
<feature type="transmembrane region" description="Helical" evidence="1">
    <location>
        <begin position="186"/>
        <end position="203"/>
    </location>
</feature>
<dbReference type="EMBL" id="JBHUJC010000001">
    <property type="protein sequence ID" value="MFD2274951.1"/>
    <property type="molecule type" value="Genomic_DNA"/>
</dbReference>
<evidence type="ECO:0000313" key="3">
    <source>
        <dbReference type="Proteomes" id="UP001597297"/>
    </source>
</evidence>
<dbReference type="Proteomes" id="UP001597297">
    <property type="component" value="Unassembled WGS sequence"/>
</dbReference>
<feature type="transmembrane region" description="Helical" evidence="1">
    <location>
        <begin position="215"/>
        <end position="236"/>
    </location>
</feature>
<reference evidence="3" key="1">
    <citation type="journal article" date="2019" name="Int. J. Syst. Evol. Microbiol.">
        <title>The Global Catalogue of Microorganisms (GCM) 10K type strain sequencing project: providing services to taxonomists for standard genome sequencing and annotation.</title>
        <authorList>
            <consortium name="The Broad Institute Genomics Platform"/>
            <consortium name="The Broad Institute Genome Sequencing Center for Infectious Disease"/>
            <person name="Wu L."/>
            <person name="Ma J."/>
        </authorList>
    </citation>
    <scope>NUCLEOTIDE SEQUENCE [LARGE SCALE GENOMIC DNA]</scope>
    <source>
        <strain evidence="3">JCM 16545</strain>
    </source>
</reference>
<organism evidence="2 3">
    <name type="scientific">Rubritalea spongiae</name>
    <dbReference type="NCBI Taxonomy" id="430797"/>
    <lineage>
        <taxon>Bacteria</taxon>
        <taxon>Pseudomonadati</taxon>
        <taxon>Verrucomicrobiota</taxon>
        <taxon>Verrucomicrobiia</taxon>
        <taxon>Verrucomicrobiales</taxon>
        <taxon>Rubritaleaceae</taxon>
        <taxon>Rubritalea</taxon>
    </lineage>
</organism>
<gene>
    <name evidence="2" type="ORF">ACFSQZ_00580</name>
</gene>
<sequence>MNELAQIILLTLFAGIAMPLGAFLASIEKIRPQWLENDLRHGVIAFGGGALLSAIALVLVPDGIHNLSIIPVITCFAAGGIIFMFLDLRLAANDKPLSQLTAMLSDFIPEALALGATFTFSKEAGVLLAGLIALQNVPEGFNSYREIKTSTKYSCLQIIGAFTLMALLGPIAGVTGYFLLSDYPHVVSGIMLFAAGGILYIIFQDIAPQVKIEKHWVPPLGAVAGFLLGIIGHMLVGG</sequence>
<protein>
    <submittedName>
        <fullName evidence="2">ZIP family metal transporter</fullName>
    </submittedName>
</protein>
<accession>A0ABW5DX89</accession>
<evidence type="ECO:0000256" key="1">
    <source>
        <dbReference type="SAM" id="Phobius"/>
    </source>
</evidence>
<keyword evidence="1" id="KW-0812">Transmembrane</keyword>
<keyword evidence="1" id="KW-0472">Membrane</keyword>